<organism evidence="1 2">
    <name type="scientific">Scutellospora calospora</name>
    <dbReference type="NCBI Taxonomy" id="85575"/>
    <lineage>
        <taxon>Eukaryota</taxon>
        <taxon>Fungi</taxon>
        <taxon>Fungi incertae sedis</taxon>
        <taxon>Mucoromycota</taxon>
        <taxon>Glomeromycotina</taxon>
        <taxon>Glomeromycetes</taxon>
        <taxon>Diversisporales</taxon>
        <taxon>Gigasporaceae</taxon>
        <taxon>Scutellospora</taxon>
    </lineage>
</organism>
<protein>
    <submittedName>
        <fullName evidence="1">11536_t:CDS:1</fullName>
    </submittedName>
</protein>
<name>A0ACA9PCB4_9GLOM</name>
<evidence type="ECO:0000313" key="2">
    <source>
        <dbReference type="Proteomes" id="UP000789860"/>
    </source>
</evidence>
<keyword evidence="2" id="KW-1185">Reference proteome</keyword>
<sequence length="126" mass="13892">SIINVYNAGDGINSHVDLDRFEDGIVVISLLSACAMQFRPASLINKELGYSDTSTSTNTDQVISIILRPGDVLAMSGPARYDWAHGIEATKIDIVGDERILRRVRVSITLRKMKENQLLNQCADKS</sequence>
<feature type="non-terminal residue" evidence="1">
    <location>
        <position position="1"/>
    </location>
</feature>
<dbReference type="EMBL" id="CAJVPM010036410">
    <property type="protein sequence ID" value="CAG8692625.1"/>
    <property type="molecule type" value="Genomic_DNA"/>
</dbReference>
<accession>A0ACA9PCB4</accession>
<reference evidence="1" key="1">
    <citation type="submission" date="2021-06" db="EMBL/GenBank/DDBJ databases">
        <authorList>
            <person name="Kallberg Y."/>
            <person name="Tangrot J."/>
            <person name="Rosling A."/>
        </authorList>
    </citation>
    <scope>NUCLEOTIDE SEQUENCE</scope>
    <source>
        <strain evidence="1">AU212A</strain>
    </source>
</reference>
<proteinExistence type="predicted"/>
<gene>
    <name evidence="1" type="ORF">SCALOS_LOCUS10191</name>
</gene>
<evidence type="ECO:0000313" key="1">
    <source>
        <dbReference type="EMBL" id="CAG8692625.1"/>
    </source>
</evidence>
<dbReference type="Proteomes" id="UP000789860">
    <property type="component" value="Unassembled WGS sequence"/>
</dbReference>
<comment type="caution">
    <text evidence="1">The sequence shown here is derived from an EMBL/GenBank/DDBJ whole genome shotgun (WGS) entry which is preliminary data.</text>
</comment>